<evidence type="ECO:0000256" key="1">
    <source>
        <dbReference type="SAM" id="Phobius"/>
    </source>
</evidence>
<name>A0A3G2R666_9FIRM</name>
<feature type="transmembrane region" description="Helical" evidence="1">
    <location>
        <begin position="84"/>
        <end position="101"/>
    </location>
</feature>
<accession>A0A3G2R666</accession>
<feature type="transmembrane region" description="Helical" evidence="1">
    <location>
        <begin position="14"/>
        <end position="38"/>
    </location>
</feature>
<dbReference type="KEGG" id="bacg:D2962_09710"/>
<reference evidence="2 3" key="1">
    <citation type="submission" date="2018-10" db="EMBL/GenBank/DDBJ databases">
        <authorList>
            <person name="Zhang X."/>
        </authorList>
    </citation>
    <scope>NUCLEOTIDE SEQUENCE [LARGE SCALE GENOMIC DNA]</scope>
    <source>
        <strain evidence="2 3">SK-G1</strain>
    </source>
</reference>
<keyword evidence="3" id="KW-1185">Reference proteome</keyword>
<protein>
    <submittedName>
        <fullName evidence="2">Uncharacterized protein</fullName>
    </submittedName>
</protein>
<evidence type="ECO:0000313" key="2">
    <source>
        <dbReference type="EMBL" id="AYO30855.1"/>
    </source>
</evidence>
<keyword evidence="1" id="KW-0812">Transmembrane</keyword>
<gene>
    <name evidence="2" type="ORF">D2962_09710</name>
</gene>
<dbReference type="Proteomes" id="UP000280960">
    <property type="component" value="Chromosome"/>
</dbReference>
<dbReference type="AlphaFoldDB" id="A0A3G2R666"/>
<proteinExistence type="predicted"/>
<organism evidence="2 3">
    <name type="scientific">Biomaibacter acetigenes</name>
    <dbReference type="NCBI Taxonomy" id="2316383"/>
    <lineage>
        <taxon>Bacteria</taxon>
        <taxon>Bacillati</taxon>
        <taxon>Bacillota</taxon>
        <taxon>Clostridia</taxon>
        <taxon>Thermosediminibacterales</taxon>
        <taxon>Tepidanaerobacteraceae</taxon>
        <taxon>Biomaibacter</taxon>
    </lineage>
</organism>
<keyword evidence="1" id="KW-0472">Membrane</keyword>
<evidence type="ECO:0000313" key="3">
    <source>
        <dbReference type="Proteomes" id="UP000280960"/>
    </source>
</evidence>
<dbReference type="EMBL" id="CP033169">
    <property type="protein sequence ID" value="AYO30855.1"/>
    <property type="molecule type" value="Genomic_DNA"/>
</dbReference>
<sequence length="111" mass="12564">MGWRCINITARKRIVWLIFAIYIMVLGYLAFGSFGWSFTDRLVAFGLQVPQYGYGTYYVRENFSPFSPEKEMYGTHQIGYGPNYGGFLAYSVGGAVIAYLLQGGETTKKQQ</sequence>
<keyword evidence="1" id="KW-1133">Transmembrane helix</keyword>